<dbReference type="AlphaFoldDB" id="A0A292YP75"/>
<sequence length="304" mass="34283">MSGTILDPSLVKYITPELIESIRQEAGYEINPEEYPKEELLHTKWETIEGLFTGQTMLIRYSQDGKLLAAEESIPADQLSILAEKARNSRLSFYETITYLDKTIDYYFYPDNQEVLIIGYNLTPFLSYRRNLSKKIYESYQDVIGKLSDGRIELVQSQTKLRESLGTLVDSMKISVVDDVGRGRDLINKYLNGISDAKIKLKILLAVSEGITNIIKHAVDGRLSLYANGKTYQILIEDHGSGIPLHEIPKTILVSGYSSKKSLGKGFSVISKAANRLRVYTGENGTSLLLEFDMEEDFQWSVAT</sequence>
<dbReference type="Proteomes" id="UP000217785">
    <property type="component" value="Unassembled WGS sequence"/>
</dbReference>
<comment type="caution">
    <text evidence="2">The sequence shown here is derived from an EMBL/GenBank/DDBJ whole genome shotgun (WGS) entry which is preliminary data.</text>
</comment>
<reference evidence="3" key="1">
    <citation type="submission" date="2017-07" db="EMBL/GenBank/DDBJ databases">
        <title>Draft genome sequence of Effusibacillus lacus strain skLN1.</title>
        <authorList>
            <person name="Watanabe M."/>
            <person name="Kojima H."/>
            <person name="Fukui M."/>
        </authorList>
    </citation>
    <scope>NUCLEOTIDE SEQUENCE [LARGE SCALE GENOMIC DNA]</scope>
    <source>
        <strain evidence="3">skLN1</strain>
    </source>
</reference>
<organism evidence="2 3">
    <name type="scientific">Effusibacillus lacus</name>
    <dbReference type="NCBI Taxonomy" id="1348429"/>
    <lineage>
        <taxon>Bacteria</taxon>
        <taxon>Bacillati</taxon>
        <taxon>Bacillota</taxon>
        <taxon>Bacilli</taxon>
        <taxon>Bacillales</taxon>
        <taxon>Alicyclobacillaceae</taxon>
        <taxon>Effusibacillus</taxon>
    </lineage>
</organism>
<evidence type="ECO:0000313" key="3">
    <source>
        <dbReference type="Proteomes" id="UP000217785"/>
    </source>
</evidence>
<proteinExistence type="predicted"/>
<dbReference type="Gene3D" id="3.30.565.10">
    <property type="entry name" value="Histidine kinase-like ATPase, C-terminal domain"/>
    <property type="match status" value="1"/>
</dbReference>
<dbReference type="InterPro" id="IPR003594">
    <property type="entry name" value="HATPase_dom"/>
</dbReference>
<dbReference type="EMBL" id="BDUF01000055">
    <property type="protein sequence ID" value="GAX90280.1"/>
    <property type="molecule type" value="Genomic_DNA"/>
</dbReference>
<dbReference type="Pfam" id="PF13581">
    <property type="entry name" value="HATPase_c_2"/>
    <property type="match status" value="1"/>
</dbReference>
<evidence type="ECO:0000313" key="2">
    <source>
        <dbReference type="EMBL" id="GAX90280.1"/>
    </source>
</evidence>
<accession>A0A292YP75</accession>
<gene>
    <name evidence="2" type="ORF">EFBL_1906</name>
</gene>
<protein>
    <recommendedName>
        <fullName evidence="1">Histidine kinase/HSP90-like ATPase domain-containing protein</fullName>
    </recommendedName>
</protein>
<feature type="domain" description="Histidine kinase/HSP90-like ATPase" evidence="1">
    <location>
        <begin position="192"/>
        <end position="290"/>
    </location>
</feature>
<dbReference type="InterPro" id="IPR036890">
    <property type="entry name" value="HATPase_C_sf"/>
</dbReference>
<dbReference type="SUPFAM" id="SSF55874">
    <property type="entry name" value="ATPase domain of HSP90 chaperone/DNA topoisomerase II/histidine kinase"/>
    <property type="match status" value="1"/>
</dbReference>
<evidence type="ECO:0000259" key="1">
    <source>
        <dbReference type="Pfam" id="PF13581"/>
    </source>
</evidence>
<keyword evidence="3" id="KW-1185">Reference proteome</keyword>
<name>A0A292YP75_9BACL</name>